<dbReference type="AlphaFoldDB" id="A0AAV6Z550"/>
<keyword evidence="2" id="KW-0539">Nucleus</keyword>
<dbReference type="SUPFAM" id="SSF56399">
    <property type="entry name" value="ADP-ribosylation"/>
    <property type="match status" value="1"/>
</dbReference>
<evidence type="ECO:0000256" key="2">
    <source>
        <dbReference type="ARBA" id="ARBA00023242"/>
    </source>
</evidence>
<name>A0AAV6Z550_ENGPU</name>
<evidence type="ECO:0000256" key="1">
    <source>
        <dbReference type="ARBA" id="ARBA00004123"/>
    </source>
</evidence>
<evidence type="ECO:0000256" key="4">
    <source>
        <dbReference type="RuleBase" id="RU362114"/>
    </source>
</evidence>
<evidence type="ECO:0000313" key="8">
    <source>
        <dbReference type="EMBL" id="KAG8541418.1"/>
    </source>
</evidence>
<dbReference type="InterPro" id="IPR051712">
    <property type="entry name" value="ARTD-AVP"/>
</dbReference>
<dbReference type="EC" id="2.4.2.-" evidence="4"/>
<comment type="subcellular location">
    <subcellularLocation>
        <location evidence="1">Nucleus</location>
    </subcellularLocation>
</comment>
<dbReference type="PANTHER" id="PTHR45740:SF20">
    <property type="entry name" value="POLY [ADP-RIBOSE] POLYMERASE"/>
    <property type="match status" value="1"/>
</dbReference>
<dbReference type="InterPro" id="IPR004170">
    <property type="entry name" value="WWE_dom"/>
</dbReference>
<comment type="similarity">
    <text evidence="3">Belongs to the ARTD/PARP family.</text>
</comment>
<sequence length="623" mass="70834">RSFVNFTTNGSSVPLEKPITTSTAGPHVAQPIATINPVISSAESPSRTQSVPSYRPSSFVDCTTNGSSVLEEKPTTFFTPGPHAAPPVANIKPVISSAESPSRTPSLPTNRSSCFGNFTTHSSPVSEEKPTTLTASPYIAQPGATIKPLTPLTGSPSSLPSLSYSRRVSSHLEDSHVESVMSHLVPDDKPTFSSPPTFKGISASPKRRDRDKVPEICLSNVWKHCKLGNRCPDVHYYLPYRWQIYKGTDWEDVSDMEEIERQYCDPMFDRIPLIDSLTMRSGLHRVRRLSTISSVMKPRDYVLTTEWLWYWQDEYGSWVEYGQPNQRNSHISSSDLEEEYMSNPNAVVVFNIGNQNYEINFPEMKQRNIMYDTERDIRRRPRYLSFEDVKVLRGSTKSSAAQSSLKSVSAPLKNNIYPRTWDTYATPEIGCAKVLVNDTSSEFSEICSIFTRTLGGHVVKKMFRLQNPSLWQVYQWQKEQMKKLNQGRDVKEIRLFHGTDIRHVDAICNENFDWRICGTHGTMYGQGSYFARDASYSYNYSTPTPSGSRMMFVARVLVGDYVMGDPSMKRPPKKRGRTTRHYDSCVDNPRDPSIFVVFEKHQIFPEYLLEYEEHKQETSCNIL</sequence>
<dbReference type="PANTHER" id="PTHR45740">
    <property type="entry name" value="POLY [ADP-RIBOSE] POLYMERASE"/>
    <property type="match status" value="1"/>
</dbReference>
<feature type="compositionally biased region" description="Polar residues" evidence="5">
    <location>
        <begin position="97"/>
        <end position="115"/>
    </location>
</feature>
<feature type="domain" description="PARP catalytic" evidence="7">
    <location>
        <begin position="417"/>
        <end position="623"/>
    </location>
</feature>
<keyword evidence="4" id="KW-0808">Transferase</keyword>
<proteinExistence type="inferred from homology"/>
<comment type="caution">
    <text evidence="8">The sequence shown here is derived from an EMBL/GenBank/DDBJ whole genome shotgun (WGS) entry which is preliminary data.</text>
</comment>
<dbReference type="Pfam" id="PF02825">
    <property type="entry name" value="WWE"/>
    <property type="match status" value="1"/>
</dbReference>
<keyword evidence="4" id="KW-0520">NAD</keyword>
<dbReference type="PROSITE" id="PS51059">
    <property type="entry name" value="PARP_CATALYTIC"/>
    <property type="match status" value="1"/>
</dbReference>
<accession>A0AAV6Z550</accession>
<dbReference type="InterPro" id="IPR012317">
    <property type="entry name" value="Poly(ADP-ribose)pol_cat_dom"/>
</dbReference>
<dbReference type="GO" id="GO:0005634">
    <property type="term" value="C:nucleus"/>
    <property type="evidence" value="ECO:0007669"/>
    <property type="project" value="UniProtKB-SubCell"/>
</dbReference>
<dbReference type="Pfam" id="PF23466">
    <property type="entry name" value="WWE_4"/>
    <property type="match status" value="1"/>
</dbReference>
<dbReference type="Pfam" id="PF00644">
    <property type="entry name" value="PARP"/>
    <property type="match status" value="1"/>
</dbReference>
<evidence type="ECO:0000256" key="5">
    <source>
        <dbReference type="SAM" id="MobiDB-lite"/>
    </source>
</evidence>
<feature type="compositionally biased region" description="Polar residues" evidence="5">
    <location>
        <begin position="1"/>
        <end position="12"/>
    </location>
</feature>
<dbReference type="EMBL" id="WNYA01007657">
    <property type="protein sequence ID" value="KAG8541418.1"/>
    <property type="molecule type" value="Genomic_DNA"/>
</dbReference>
<reference evidence="8" key="1">
    <citation type="thesis" date="2020" institute="ProQuest LLC" country="789 East Eisenhower Parkway, Ann Arbor, MI, USA">
        <title>Comparative Genomics and Chromosome Evolution.</title>
        <authorList>
            <person name="Mudd A.B."/>
        </authorList>
    </citation>
    <scope>NUCLEOTIDE SEQUENCE</scope>
    <source>
        <strain evidence="8">237g6f4</strain>
        <tissue evidence="8">Blood</tissue>
    </source>
</reference>
<keyword evidence="9" id="KW-1185">Reference proteome</keyword>
<feature type="region of interest" description="Disordered" evidence="5">
    <location>
        <begin position="1"/>
        <end position="25"/>
    </location>
</feature>
<dbReference type="Gene3D" id="3.30.720.50">
    <property type="match status" value="1"/>
</dbReference>
<feature type="domain" description="WWE" evidence="6">
    <location>
        <begin position="294"/>
        <end position="379"/>
    </location>
</feature>
<feature type="region of interest" description="Disordered" evidence="5">
    <location>
        <begin position="96"/>
        <end position="115"/>
    </location>
</feature>
<gene>
    <name evidence="8" type="ORF">GDO81_029114</name>
</gene>
<evidence type="ECO:0000259" key="7">
    <source>
        <dbReference type="PROSITE" id="PS51059"/>
    </source>
</evidence>
<protein>
    <recommendedName>
        <fullName evidence="4">Poly [ADP-ribose] polymerase</fullName>
        <shortName evidence="4">PARP</shortName>
        <ecNumber evidence="4">2.4.2.-</ecNumber>
    </recommendedName>
</protein>
<evidence type="ECO:0000256" key="3">
    <source>
        <dbReference type="ARBA" id="ARBA00024347"/>
    </source>
</evidence>
<feature type="region of interest" description="Disordered" evidence="5">
    <location>
        <begin position="186"/>
        <end position="209"/>
    </location>
</feature>
<evidence type="ECO:0000313" key="9">
    <source>
        <dbReference type="Proteomes" id="UP000824782"/>
    </source>
</evidence>
<dbReference type="CDD" id="cd01439">
    <property type="entry name" value="TCCD_inducible_PARP_like"/>
    <property type="match status" value="1"/>
</dbReference>
<dbReference type="Proteomes" id="UP000824782">
    <property type="component" value="Unassembled WGS sequence"/>
</dbReference>
<dbReference type="GO" id="GO:1990404">
    <property type="term" value="F:NAD+-protein mono-ADP-ribosyltransferase activity"/>
    <property type="evidence" value="ECO:0007669"/>
    <property type="project" value="TreeGrafter"/>
</dbReference>
<dbReference type="SUPFAM" id="SSF117839">
    <property type="entry name" value="WWE domain"/>
    <property type="match status" value="1"/>
</dbReference>
<keyword evidence="4" id="KW-0328">Glycosyltransferase</keyword>
<dbReference type="PROSITE" id="PS50918">
    <property type="entry name" value="WWE"/>
    <property type="match status" value="1"/>
</dbReference>
<dbReference type="Gene3D" id="3.90.228.10">
    <property type="match status" value="1"/>
</dbReference>
<feature type="region of interest" description="Disordered" evidence="5">
    <location>
        <begin position="39"/>
        <end position="58"/>
    </location>
</feature>
<feature type="non-terminal residue" evidence="8">
    <location>
        <position position="1"/>
    </location>
</feature>
<organism evidence="8 9">
    <name type="scientific">Engystomops pustulosus</name>
    <name type="common">Tungara frog</name>
    <name type="synonym">Physalaemus pustulosus</name>
    <dbReference type="NCBI Taxonomy" id="76066"/>
    <lineage>
        <taxon>Eukaryota</taxon>
        <taxon>Metazoa</taxon>
        <taxon>Chordata</taxon>
        <taxon>Craniata</taxon>
        <taxon>Vertebrata</taxon>
        <taxon>Euteleostomi</taxon>
        <taxon>Amphibia</taxon>
        <taxon>Batrachia</taxon>
        <taxon>Anura</taxon>
        <taxon>Neobatrachia</taxon>
        <taxon>Hyloidea</taxon>
        <taxon>Leptodactylidae</taxon>
        <taxon>Leiuperinae</taxon>
        <taxon>Engystomops</taxon>
    </lineage>
</organism>
<dbReference type="InterPro" id="IPR037197">
    <property type="entry name" value="WWE_dom_sf"/>
</dbReference>
<evidence type="ECO:0000259" key="6">
    <source>
        <dbReference type="PROSITE" id="PS50918"/>
    </source>
</evidence>
<dbReference type="GO" id="GO:0003950">
    <property type="term" value="F:NAD+ poly-ADP-ribosyltransferase activity"/>
    <property type="evidence" value="ECO:0007669"/>
    <property type="project" value="UniProtKB-UniRule"/>
</dbReference>